<comment type="subunit">
    <text evidence="7">The FO synthase complex consists of two subunits, CofG and CofH.</text>
</comment>
<dbReference type="SFLD" id="SFLDG01064">
    <property type="entry name" value="F420__menaquinone_cofactor_bio"/>
    <property type="match status" value="1"/>
</dbReference>
<evidence type="ECO:0000313" key="12">
    <source>
        <dbReference type="Proteomes" id="UP000825933"/>
    </source>
</evidence>
<keyword evidence="6 7" id="KW-0411">Iron-sulfur</keyword>
<dbReference type="InterPro" id="IPR034405">
    <property type="entry name" value="F420"/>
</dbReference>
<comment type="catalytic activity">
    <reaction evidence="7">
        <text>5-amino-6-(D-ribitylamino)uracil + L-tyrosine + S-adenosyl-L-methionine = 5-amino-5-(4-hydroxybenzyl)-6-(D-ribitylimino)-5,6-dihydrouracil + 2-iminoacetate + 5'-deoxyadenosine + L-methionine + H(+)</text>
        <dbReference type="Rhea" id="RHEA:55200"/>
        <dbReference type="ChEBI" id="CHEBI:15378"/>
        <dbReference type="ChEBI" id="CHEBI:15934"/>
        <dbReference type="ChEBI" id="CHEBI:17319"/>
        <dbReference type="ChEBI" id="CHEBI:57844"/>
        <dbReference type="ChEBI" id="CHEBI:58315"/>
        <dbReference type="ChEBI" id="CHEBI:59789"/>
        <dbReference type="ChEBI" id="CHEBI:77846"/>
        <dbReference type="ChEBI" id="CHEBI:85936"/>
        <dbReference type="EC" id="2.5.1.147"/>
    </reaction>
</comment>
<dbReference type="GO" id="GO:0051539">
    <property type="term" value="F:4 iron, 4 sulfur cluster binding"/>
    <property type="evidence" value="ECO:0007669"/>
    <property type="project" value="UniProtKB-KW"/>
</dbReference>
<dbReference type="SFLD" id="SFLDG01389">
    <property type="entry name" value="menaquinone_synthsis_involved"/>
    <property type="match status" value="1"/>
</dbReference>
<dbReference type="InterPro" id="IPR013785">
    <property type="entry name" value="Aldolase_TIM"/>
</dbReference>
<comment type="caution">
    <text evidence="11">The sequence shown here is derived from an EMBL/GenBank/DDBJ whole genome shotgun (WGS) entry which is preliminary data.</text>
</comment>
<dbReference type="GO" id="GO:0005506">
    <property type="term" value="F:iron ion binding"/>
    <property type="evidence" value="ECO:0007669"/>
    <property type="project" value="UniProtKB-UniRule"/>
</dbReference>
<evidence type="ECO:0000259" key="10">
    <source>
        <dbReference type="PROSITE" id="PS51918"/>
    </source>
</evidence>
<keyword evidence="2 7" id="KW-0808">Transferase</keyword>
<feature type="binding site" evidence="7 8">
    <location>
        <position position="59"/>
    </location>
    <ligand>
        <name>[4Fe-4S] cluster</name>
        <dbReference type="ChEBI" id="CHEBI:49883"/>
        <note>4Fe-4S-S-AdoMet</note>
    </ligand>
</feature>
<evidence type="ECO:0000256" key="7">
    <source>
        <dbReference type="HAMAP-Rule" id="MF_01612"/>
    </source>
</evidence>
<name>A0A8T5V0J6_9EURY</name>
<evidence type="ECO:0000256" key="9">
    <source>
        <dbReference type="PIRSR" id="PIRSR004762-2"/>
    </source>
</evidence>
<dbReference type="EC" id="2.5.1.147" evidence="7"/>
<keyword evidence="4 7" id="KW-0479">Metal-binding</keyword>
<evidence type="ECO:0000313" key="11">
    <source>
        <dbReference type="EMBL" id="MBZ2166543.1"/>
    </source>
</evidence>
<dbReference type="EMBL" id="JAIOUQ010000013">
    <property type="protein sequence ID" value="MBZ2166543.1"/>
    <property type="molecule type" value="Genomic_DNA"/>
</dbReference>
<keyword evidence="3 7" id="KW-0949">S-adenosyl-L-methionine</keyword>
<accession>A0A8T5V0J6</accession>
<dbReference type="SFLD" id="SFLDS00029">
    <property type="entry name" value="Radical_SAM"/>
    <property type="match status" value="1"/>
</dbReference>
<dbReference type="NCBIfam" id="TIGR03551">
    <property type="entry name" value="F420_cofH"/>
    <property type="match status" value="1"/>
</dbReference>
<protein>
    <recommendedName>
        <fullName evidence="7">5-amino-6-(D-ribitylamino)uracil--L-tyrosine 4-hydroxyphenyl transferase</fullName>
        <ecNumber evidence="7">2.5.1.147</ecNumber>
    </recommendedName>
    <alternativeName>
        <fullName evidence="7">FO synthase subunit 2</fullName>
    </alternativeName>
</protein>
<reference evidence="12" key="1">
    <citation type="journal article" date="2022" name="Microbiol. Resour. Announc.">
        <title>Draft Genome Sequence of a Methanogenic Archaeon from West Spitsbergen Permafrost.</title>
        <authorList>
            <person name="Trubitsyn V."/>
            <person name="Rivkina E."/>
            <person name="Shcherbakova V."/>
        </authorList>
    </citation>
    <scope>NUCLEOTIDE SEQUENCE [LARGE SCALE GENOMIC DNA]</scope>
    <source>
        <strain evidence="12">VT</strain>
    </source>
</reference>
<dbReference type="InterPro" id="IPR019940">
    <property type="entry name" value="CofH_family"/>
</dbReference>
<comment type="similarity">
    <text evidence="7">Belongs to the radical SAM superfamily. CofH family.</text>
</comment>
<dbReference type="Gene3D" id="3.20.20.70">
    <property type="entry name" value="Aldolase class I"/>
    <property type="match status" value="1"/>
</dbReference>
<keyword evidence="5 7" id="KW-0408">Iron</keyword>
<gene>
    <name evidence="7 11" type="primary">cofH</name>
    <name evidence="11" type="ORF">K8N75_10895</name>
</gene>
<dbReference type="Proteomes" id="UP000825933">
    <property type="component" value="Unassembled WGS sequence"/>
</dbReference>
<organism evidence="11 12">
    <name type="scientific">Methanobacterium spitsbergense</name>
    <dbReference type="NCBI Taxonomy" id="2874285"/>
    <lineage>
        <taxon>Archaea</taxon>
        <taxon>Methanobacteriati</taxon>
        <taxon>Methanobacteriota</taxon>
        <taxon>Methanomada group</taxon>
        <taxon>Methanobacteria</taxon>
        <taxon>Methanobacteriales</taxon>
        <taxon>Methanobacteriaceae</taxon>
        <taxon>Methanobacterium</taxon>
    </lineage>
</organism>
<feature type="binding site" evidence="9">
    <location>
        <position position="166"/>
    </location>
    <ligand>
        <name>S-adenosyl-L-methionine</name>
        <dbReference type="ChEBI" id="CHEBI:59789"/>
    </ligand>
</feature>
<evidence type="ECO:0000256" key="3">
    <source>
        <dbReference type="ARBA" id="ARBA00022691"/>
    </source>
</evidence>
<dbReference type="PANTHER" id="PTHR43076">
    <property type="entry name" value="FO SYNTHASE (COFH)"/>
    <property type="match status" value="1"/>
</dbReference>
<feature type="binding site" evidence="9">
    <location>
        <position position="130"/>
    </location>
    <ligand>
        <name>(3R)-3-methyl-D-ornithine</name>
        <dbReference type="ChEBI" id="CHEBI:64642"/>
    </ligand>
</feature>
<comment type="cofactor">
    <cofactor evidence="7 8">
        <name>[4Fe-4S] cluster</name>
        <dbReference type="ChEBI" id="CHEBI:49883"/>
    </cofactor>
    <text evidence="7 8">Binds 1 [4Fe-4S] cluster. The cluster is coordinated with 3 cysteines and an exchangeable S-adenosyl-L-methionine.</text>
</comment>
<evidence type="ECO:0000256" key="6">
    <source>
        <dbReference type="ARBA" id="ARBA00023014"/>
    </source>
</evidence>
<dbReference type="Pfam" id="PF19288">
    <property type="entry name" value="CofH_C"/>
    <property type="match status" value="1"/>
</dbReference>
<dbReference type="NCBIfam" id="TIGR00423">
    <property type="entry name" value="CofH family radical SAM protein"/>
    <property type="match status" value="1"/>
</dbReference>
<dbReference type="PANTHER" id="PTHR43076:SF1">
    <property type="entry name" value="LIPOYL SYNTHASE 2"/>
    <property type="match status" value="1"/>
</dbReference>
<dbReference type="RefSeq" id="WP_223792091.1">
    <property type="nucleotide sequence ID" value="NZ_JAIOUQ010000013.1"/>
</dbReference>
<dbReference type="GO" id="GO:0141093">
    <property type="term" value="F:5-amino-6-(D-ribitylamino)uracil--L-tyrosine 4-hydroxyphenyl transferase activity"/>
    <property type="evidence" value="ECO:0007669"/>
    <property type="project" value="UniProtKB-EC"/>
</dbReference>
<keyword evidence="1 7" id="KW-0004">4Fe-4S</keyword>
<dbReference type="HAMAP" id="MF_01612">
    <property type="entry name" value="FO_synth_sub2"/>
    <property type="match status" value="1"/>
</dbReference>
<dbReference type="InterPro" id="IPR020050">
    <property type="entry name" value="FO_synthase_su2"/>
</dbReference>
<feature type="binding site" evidence="9">
    <location>
        <position position="65"/>
    </location>
    <ligand>
        <name>S-adenosyl-L-methionine</name>
        <dbReference type="ChEBI" id="CHEBI:59789"/>
    </ligand>
</feature>
<dbReference type="Pfam" id="PF04055">
    <property type="entry name" value="Radical_SAM"/>
    <property type="match status" value="1"/>
</dbReference>
<evidence type="ECO:0000256" key="1">
    <source>
        <dbReference type="ARBA" id="ARBA00022485"/>
    </source>
</evidence>
<evidence type="ECO:0000256" key="5">
    <source>
        <dbReference type="ARBA" id="ARBA00023004"/>
    </source>
</evidence>
<proteinExistence type="inferred from homology"/>
<evidence type="ECO:0000256" key="2">
    <source>
        <dbReference type="ARBA" id="ARBA00022679"/>
    </source>
</evidence>
<feature type="binding site" evidence="7 8">
    <location>
        <position position="66"/>
    </location>
    <ligand>
        <name>[4Fe-4S] cluster</name>
        <dbReference type="ChEBI" id="CHEBI:49883"/>
        <note>4Fe-4S-S-AdoMet</note>
    </ligand>
</feature>
<feature type="domain" description="Radical SAM core" evidence="10">
    <location>
        <begin position="45"/>
        <end position="273"/>
    </location>
</feature>
<dbReference type="SUPFAM" id="SSF102114">
    <property type="entry name" value="Radical SAM enzymes"/>
    <property type="match status" value="1"/>
</dbReference>
<keyword evidence="12" id="KW-1185">Reference proteome</keyword>
<comment type="function">
    <text evidence="7">Catalyzes the radical-mediated synthesis of 5-amino-5-(4-hydroxybenzyl)-6-(D-ribitylimino)-5,6-dihydrouracil from 5-amino-6-(D-ribitylamino)uracil and L-tyrosine.</text>
</comment>
<dbReference type="CDD" id="cd01335">
    <property type="entry name" value="Radical_SAM"/>
    <property type="match status" value="1"/>
</dbReference>
<dbReference type="PIRSF" id="PIRSF004762">
    <property type="entry name" value="CHP00423"/>
    <property type="match status" value="1"/>
</dbReference>
<sequence>MDDIYENSLEGNITKKDALKLIDSNPFELFNIADRLRQEIVGDNVTFVSNKAIDITDHCMIKCEFCSFRDHLGYEMTVEEILESVEDSQTIGATEICLFGGIMPHMTVDYYGEIIKAIKTKYNIKLHALSPVEIYQTAKNSEMTTFEALEILKKAGMDTMTGASAEILVDSVRKQICPNKVSTAEWVKIIKEAHSLDIPTTSTIMYGSVETWEDRIDHLMILRDIQRETNGFTELVPLTFLGLNNNLGQKSIGASGMDDLKIHAISRVIFGWDMPNIQVSWVKLGIRTSQIALCCGANDLGGTMMEDKISVAAGASHGEYLPRDGMIKIIEAIGRHPVERNTVYEYI</sequence>
<feature type="binding site" evidence="7 8">
    <location>
        <position position="63"/>
    </location>
    <ligand>
        <name>[4Fe-4S] cluster</name>
        <dbReference type="ChEBI" id="CHEBI:49883"/>
        <note>4Fe-4S-S-AdoMet</note>
    </ligand>
</feature>
<dbReference type="AlphaFoldDB" id="A0A8T5V0J6"/>
<feature type="binding site" evidence="9">
    <location>
        <position position="280"/>
    </location>
    <ligand>
        <name>(3R)-3-methyl-D-ornithine</name>
        <dbReference type="ChEBI" id="CHEBI:64642"/>
    </ligand>
</feature>
<evidence type="ECO:0000256" key="4">
    <source>
        <dbReference type="ARBA" id="ARBA00022723"/>
    </source>
</evidence>
<dbReference type="GO" id="GO:0044689">
    <property type="term" value="F:7,8-didemethyl-8-hydroxy-5-deazariboflavin synthase activity"/>
    <property type="evidence" value="ECO:0007669"/>
    <property type="project" value="TreeGrafter"/>
</dbReference>
<dbReference type="SFLD" id="SFLDG01388">
    <property type="entry name" value="7_8-didemethyl-8-hydroxy-5-dea"/>
    <property type="match status" value="1"/>
</dbReference>
<evidence type="ECO:0000256" key="8">
    <source>
        <dbReference type="PIRSR" id="PIRSR004762-1"/>
    </source>
</evidence>
<comment type="pathway">
    <text evidence="7">Cofactor biosynthesis; coenzyme F0 biosynthesis.</text>
</comment>
<dbReference type="InterPro" id="IPR045567">
    <property type="entry name" value="CofH/MnqC-like_C"/>
</dbReference>
<dbReference type="InterPro" id="IPR058240">
    <property type="entry name" value="rSAM_sf"/>
</dbReference>
<dbReference type="PROSITE" id="PS51918">
    <property type="entry name" value="RADICAL_SAM"/>
    <property type="match status" value="1"/>
</dbReference>
<dbReference type="InterPro" id="IPR007197">
    <property type="entry name" value="rSAM"/>
</dbReference>